<reference evidence="2" key="1">
    <citation type="journal article" date="2019" name="bioRxiv">
        <title>The Genome of the Zebra Mussel, Dreissena polymorpha: A Resource for Invasive Species Research.</title>
        <authorList>
            <person name="McCartney M.A."/>
            <person name="Auch B."/>
            <person name="Kono T."/>
            <person name="Mallez S."/>
            <person name="Zhang Y."/>
            <person name="Obille A."/>
            <person name="Becker A."/>
            <person name="Abrahante J.E."/>
            <person name="Garbe J."/>
            <person name="Badalamenti J.P."/>
            <person name="Herman A."/>
            <person name="Mangelson H."/>
            <person name="Liachko I."/>
            <person name="Sullivan S."/>
            <person name="Sone E.D."/>
            <person name="Koren S."/>
            <person name="Silverstein K.A.T."/>
            <person name="Beckman K.B."/>
            <person name="Gohl D.M."/>
        </authorList>
    </citation>
    <scope>NUCLEOTIDE SEQUENCE</scope>
    <source>
        <strain evidence="2">Duluth1</strain>
        <tissue evidence="2">Whole animal</tissue>
    </source>
</reference>
<gene>
    <name evidence="2" type="ORF">DPMN_119770</name>
</gene>
<dbReference type="EMBL" id="JAIWYP010000005">
    <property type="protein sequence ID" value="KAH3818173.1"/>
    <property type="molecule type" value="Genomic_DNA"/>
</dbReference>
<comment type="caution">
    <text evidence="2">The sequence shown here is derived from an EMBL/GenBank/DDBJ whole genome shotgun (WGS) entry which is preliminary data.</text>
</comment>
<evidence type="ECO:0000313" key="2">
    <source>
        <dbReference type="EMBL" id="KAH3818173.1"/>
    </source>
</evidence>
<keyword evidence="3" id="KW-1185">Reference proteome</keyword>
<name>A0A9D4GMB0_DREPO</name>
<reference evidence="2" key="2">
    <citation type="submission" date="2020-11" db="EMBL/GenBank/DDBJ databases">
        <authorList>
            <person name="McCartney M.A."/>
            <person name="Auch B."/>
            <person name="Kono T."/>
            <person name="Mallez S."/>
            <person name="Becker A."/>
            <person name="Gohl D.M."/>
            <person name="Silverstein K.A.T."/>
            <person name="Koren S."/>
            <person name="Bechman K.B."/>
            <person name="Herman A."/>
            <person name="Abrahante J.E."/>
            <person name="Garbe J."/>
        </authorList>
    </citation>
    <scope>NUCLEOTIDE SEQUENCE</scope>
    <source>
        <strain evidence="2">Duluth1</strain>
        <tissue evidence="2">Whole animal</tissue>
    </source>
</reference>
<feature type="chain" id="PRO_5038605153" evidence="1">
    <location>
        <begin position="21"/>
        <end position="101"/>
    </location>
</feature>
<evidence type="ECO:0000256" key="1">
    <source>
        <dbReference type="SAM" id="SignalP"/>
    </source>
</evidence>
<dbReference type="Proteomes" id="UP000828390">
    <property type="component" value="Unassembled WGS sequence"/>
</dbReference>
<protein>
    <submittedName>
        <fullName evidence="2">Uncharacterized protein</fullName>
    </submittedName>
</protein>
<dbReference type="AlphaFoldDB" id="A0A9D4GMB0"/>
<accession>A0A9D4GMB0</accession>
<proteinExistence type="predicted"/>
<feature type="signal peptide" evidence="1">
    <location>
        <begin position="1"/>
        <end position="20"/>
    </location>
</feature>
<evidence type="ECO:0000313" key="3">
    <source>
        <dbReference type="Proteomes" id="UP000828390"/>
    </source>
</evidence>
<keyword evidence="1" id="KW-0732">Signal</keyword>
<organism evidence="2 3">
    <name type="scientific">Dreissena polymorpha</name>
    <name type="common">Zebra mussel</name>
    <name type="synonym">Mytilus polymorpha</name>
    <dbReference type="NCBI Taxonomy" id="45954"/>
    <lineage>
        <taxon>Eukaryota</taxon>
        <taxon>Metazoa</taxon>
        <taxon>Spiralia</taxon>
        <taxon>Lophotrochozoa</taxon>
        <taxon>Mollusca</taxon>
        <taxon>Bivalvia</taxon>
        <taxon>Autobranchia</taxon>
        <taxon>Heteroconchia</taxon>
        <taxon>Euheterodonta</taxon>
        <taxon>Imparidentia</taxon>
        <taxon>Neoheterodontei</taxon>
        <taxon>Myida</taxon>
        <taxon>Dreissenoidea</taxon>
        <taxon>Dreissenidae</taxon>
        <taxon>Dreissena</taxon>
    </lineage>
</organism>
<sequence>MKFTAMLVVLMLASLQYASCKMDSTTGYHGYDYDDDDEEHDYDQPNDFSVGISKPVTSPVYRLFAQQISTATAKSGATCVDNSIFATVFLAAIYAITAALA</sequence>